<evidence type="ECO:0000313" key="3">
    <source>
        <dbReference type="EMBL" id="ATB40045.1"/>
    </source>
</evidence>
<dbReference type="Proteomes" id="UP000217257">
    <property type="component" value="Chromosome"/>
</dbReference>
<dbReference type="Pfam" id="PF18451">
    <property type="entry name" value="CdiA_C"/>
    <property type="match status" value="1"/>
</dbReference>
<dbReference type="AlphaFoldDB" id="A0A250J811"/>
<evidence type="ECO:0000259" key="2">
    <source>
        <dbReference type="Pfam" id="PF18451"/>
    </source>
</evidence>
<accession>A0A250J811</accession>
<dbReference type="InterPro" id="IPR040559">
    <property type="entry name" value="CdiA_C"/>
</dbReference>
<dbReference type="Gene3D" id="3.40.1350.120">
    <property type="match status" value="1"/>
</dbReference>
<dbReference type="KEGG" id="cfus:CYFUS_005493"/>
<feature type="domain" description="tRNA nuclease CdiA C-terminal" evidence="2">
    <location>
        <begin position="62"/>
        <end position="126"/>
    </location>
</feature>
<feature type="compositionally biased region" description="Gly residues" evidence="1">
    <location>
        <begin position="1"/>
        <end position="11"/>
    </location>
</feature>
<name>A0A250J811_9BACT</name>
<reference evidence="3 4" key="1">
    <citation type="submission" date="2017-06" db="EMBL/GenBank/DDBJ databases">
        <title>Sequencing and comparative analysis of myxobacterial genomes.</title>
        <authorList>
            <person name="Rupp O."/>
            <person name="Goesmann A."/>
            <person name="Sogaard-Andersen L."/>
        </authorList>
    </citation>
    <scope>NUCLEOTIDE SEQUENCE [LARGE SCALE GENOMIC DNA]</scope>
    <source>
        <strain evidence="3 4">DSM 52655</strain>
    </source>
</reference>
<evidence type="ECO:0000313" key="4">
    <source>
        <dbReference type="Proteomes" id="UP000217257"/>
    </source>
</evidence>
<evidence type="ECO:0000256" key="1">
    <source>
        <dbReference type="SAM" id="MobiDB-lite"/>
    </source>
</evidence>
<gene>
    <name evidence="3" type="ORF">CYFUS_005493</name>
</gene>
<feature type="region of interest" description="Disordered" evidence="1">
    <location>
        <begin position="1"/>
        <end position="64"/>
    </location>
</feature>
<organism evidence="3 4">
    <name type="scientific">Cystobacter fuscus</name>
    <dbReference type="NCBI Taxonomy" id="43"/>
    <lineage>
        <taxon>Bacteria</taxon>
        <taxon>Pseudomonadati</taxon>
        <taxon>Myxococcota</taxon>
        <taxon>Myxococcia</taxon>
        <taxon>Myxococcales</taxon>
        <taxon>Cystobacterineae</taxon>
        <taxon>Archangiaceae</taxon>
        <taxon>Cystobacter</taxon>
    </lineage>
</organism>
<proteinExistence type="predicted"/>
<protein>
    <recommendedName>
        <fullName evidence="2">tRNA nuclease CdiA C-terminal domain-containing protein</fullName>
    </recommendedName>
</protein>
<feature type="compositionally biased region" description="Basic and acidic residues" evidence="1">
    <location>
        <begin position="16"/>
        <end position="47"/>
    </location>
</feature>
<sequence>MASSGEGGGAGDDSDAEKSKKSKAELREEEKNARIDEYLESKGRKAEPNPLEGVEGAGRQGDRFVDGVKTEYKTLDPGASPNTVKNVVNNSIRKGGQARNIIIDARGSGLGQEEAAHGISKAMVFRGDELIR</sequence>
<dbReference type="EMBL" id="CP022098">
    <property type="protein sequence ID" value="ATB40045.1"/>
    <property type="molecule type" value="Genomic_DNA"/>
</dbReference>